<organism evidence="1 2">
    <name type="scientific">Panicum virgatum</name>
    <name type="common">Blackwell switchgrass</name>
    <dbReference type="NCBI Taxonomy" id="38727"/>
    <lineage>
        <taxon>Eukaryota</taxon>
        <taxon>Viridiplantae</taxon>
        <taxon>Streptophyta</taxon>
        <taxon>Embryophyta</taxon>
        <taxon>Tracheophyta</taxon>
        <taxon>Spermatophyta</taxon>
        <taxon>Magnoliopsida</taxon>
        <taxon>Liliopsida</taxon>
        <taxon>Poales</taxon>
        <taxon>Poaceae</taxon>
        <taxon>PACMAD clade</taxon>
        <taxon>Panicoideae</taxon>
        <taxon>Panicodae</taxon>
        <taxon>Paniceae</taxon>
        <taxon>Panicinae</taxon>
        <taxon>Panicum</taxon>
        <taxon>Panicum sect. Hiantes</taxon>
    </lineage>
</organism>
<proteinExistence type="predicted"/>
<evidence type="ECO:0000313" key="2">
    <source>
        <dbReference type="Proteomes" id="UP000823388"/>
    </source>
</evidence>
<protein>
    <submittedName>
        <fullName evidence="1">Uncharacterized protein</fullName>
    </submittedName>
</protein>
<dbReference type="EMBL" id="CM029048">
    <property type="protein sequence ID" value="KAG2577972.1"/>
    <property type="molecule type" value="Genomic_DNA"/>
</dbReference>
<dbReference type="Proteomes" id="UP000823388">
    <property type="component" value="Chromosome 6N"/>
</dbReference>
<keyword evidence="2" id="KW-1185">Reference proteome</keyword>
<name>A0A8T0QXI2_PANVG</name>
<dbReference type="AlphaFoldDB" id="A0A8T0QXI2"/>
<reference evidence="1" key="1">
    <citation type="submission" date="2020-05" db="EMBL/GenBank/DDBJ databases">
        <title>WGS assembly of Panicum virgatum.</title>
        <authorList>
            <person name="Lovell J.T."/>
            <person name="Jenkins J."/>
            <person name="Shu S."/>
            <person name="Juenger T.E."/>
            <person name="Schmutz J."/>
        </authorList>
    </citation>
    <scope>NUCLEOTIDE SEQUENCE</scope>
    <source>
        <strain evidence="1">AP13</strain>
    </source>
</reference>
<accession>A0A8T0QXI2</accession>
<gene>
    <name evidence="1" type="ORF">PVAP13_6NG170606</name>
</gene>
<evidence type="ECO:0000313" key="1">
    <source>
        <dbReference type="EMBL" id="KAG2577972.1"/>
    </source>
</evidence>
<comment type="caution">
    <text evidence="1">The sequence shown here is derived from an EMBL/GenBank/DDBJ whole genome shotgun (WGS) entry which is preliminary data.</text>
</comment>
<sequence>MSEESETILPKVQISAVALNTNRRYKKEKNLEGTLEGRISVNNKELEVVDLEQQASADEFTIKGQCEELASEVIKESELGGLEDKISIGNQNDDYRYEYVQGESGRYNKECKQCGNMYWPVRENLDKYIVSAGKANIVILTRILAIIFTEYNRGSV</sequence>